<dbReference type="InterPro" id="IPR032710">
    <property type="entry name" value="NTF2-like_dom_sf"/>
</dbReference>
<dbReference type="Proteomes" id="UP001320148">
    <property type="component" value="Chromosome"/>
</dbReference>
<sequence>MKKQPNQSRKMKHGLVFLALIFLVTACTSFQSKKEIGANAHLTKKEKVVALLTSIETGDPTPIGYINPDKYIQHNLKVADGLEGFGAVMKQLPEGSAKATVVRAFQDGDYVVSHTEYNFFGPKIGFDVFRFENGKIVEHWDNLQEIVLETASGRSQIDGPTEVIHLDKANDNKVLVKGFVEDVLKGKNPGKITEYVSTEDFRQHNPAVGDGLGALGNALKEMADAGMPMTYTENHMILGEGNFVLSVSEGQFLGNHVAFYDLFRIEGGRIVEHWDTIEAIPPRAEWKNDNGKF</sequence>
<evidence type="ECO:0000256" key="1">
    <source>
        <dbReference type="SAM" id="SignalP"/>
    </source>
</evidence>
<keyword evidence="3" id="KW-1185">Reference proteome</keyword>
<evidence type="ECO:0000313" key="3">
    <source>
        <dbReference type="Proteomes" id="UP001320148"/>
    </source>
</evidence>
<protein>
    <submittedName>
        <fullName evidence="2">Polyketide cyclase</fullName>
    </submittedName>
</protein>
<evidence type="ECO:0000313" key="2">
    <source>
        <dbReference type="EMBL" id="BCS94964.1"/>
    </source>
</evidence>
<gene>
    <name evidence="2" type="ORF">DSLASN_05960</name>
</gene>
<accession>A0ABM7PBC9</accession>
<name>A0ABM7PBC9_9BACT</name>
<dbReference type="Gene3D" id="3.10.450.50">
    <property type="match status" value="2"/>
</dbReference>
<reference evidence="2 3" key="1">
    <citation type="submission" date="2021-02" db="EMBL/GenBank/DDBJ databases">
        <title>Complete genome of Desulfoluna sp. strain ASN36.</title>
        <authorList>
            <person name="Takahashi A."/>
            <person name="Kojima H."/>
            <person name="Fukui M."/>
        </authorList>
    </citation>
    <scope>NUCLEOTIDE SEQUENCE [LARGE SCALE GENOMIC DNA]</scope>
    <source>
        <strain evidence="2 3">ASN36</strain>
    </source>
</reference>
<proteinExistence type="predicted"/>
<dbReference type="PANTHER" id="PTHR38436:SF1">
    <property type="entry name" value="ESTER CYCLASE"/>
    <property type="match status" value="1"/>
</dbReference>
<organism evidence="2 3">
    <name type="scientific">Desulfoluna limicola</name>
    <dbReference type="NCBI Taxonomy" id="2810562"/>
    <lineage>
        <taxon>Bacteria</taxon>
        <taxon>Pseudomonadati</taxon>
        <taxon>Thermodesulfobacteriota</taxon>
        <taxon>Desulfobacteria</taxon>
        <taxon>Desulfobacterales</taxon>
        <taxon>Desulfolunaceae</taxon>
        <taxon>Desulfoluna</taxon>
    </lineage>
</organism>
<dbReference type="PROSITE" id="PS51257">
    <property type="entry name" value="PROKAR_LIPOPROTEIN"/>
    <property type="match status" value="1"/>
</dbReference>
<feature type="signal peptide" evidence="1">
    <location>
        <begin position="1"/>
        <end position="26"/>
    </location>
</feature>
<feature type="chain" id="PRO_5045035598" evidence="1">
    <location>
        <begin position="27"/>
        <end position="293"/>
    </location>
</feature>
<dbReference type="EMBL" id="AP024488">
    <property type="protein sequence ID" value="BCS94964.1"/>
    <property type="molecule type" value="Genomic_DNA"/>
</dbReference>
<dbReference type="PANTHER" id="PTHR38436">
    <property type="entry name" value="POLYKETIDE CYCLASE SNOAL-LIKE DOMAIN"/>
    <property type="match status" value="1"/>
</dbReference>
<dbReference type="InterPro" id="IPR009959">
    <property type="entry name" value="Cyclase_SnoaL-like"/>
</dbReference>
<keyword evidence="1" id="KW-0732">Signal</keyword>
<dbReference type="SUPFAM" id="SSF54427">
    <property type="entry name" value="NTF2-like"/>
    <property type="match status" value="2"/>
</dbReference>